<gene>
    <name evidence="2" type="ORF">BRCON_2090</name>
</gene>
<keyword evidence="1" id="KW-0812">Transmembrane</keyword>
<reference evidence="2 3" key="1">
    <citation type="submission" date="2018-05" db="EMBL/GenBank/DDBJ databases">
        <title>A metagenomic window into the 2 km-deep terrestrial subsurface aquifer revealed taxonomically and functionally diverse microbial community comprising novel uncultured bacterial lineages.</title>
        <authorList>
            <person name="Kadnikov V.V."/>
            <person name="Mardanov A.V."/>
            <person name="Beletsky A.V."/>
            <person name="Banks D."/>
            <person name="Pimenov N.V."/>
            <person name="Frank Y.A."/>
            <person name="Karnachuk O.V."/>
            <person name="Ravin N.V."/>
        </authorList>
    </citation>
    <scope>NUCLEOTIDE SEQUENCE [LARGE SCALE GENOMIC DNA]</scope>
    <source>
        <strain evidence="2">BY</strain>
    </source>
</reference>
<dbReference type="KEGG" id="schv:BRCON_2090"/>
<evidence type="ECO:0000313" key="2">
    <source>
        <dbReference type="EMBL" id="AXA36867.1"/>
    </source>
</evidence>
<keyword evidence="1" id="KW-1133">Transmembrane helix</keyword>
<proteinExistence type="predicted"/>
<feature type="transmembrane region" description="Helical" evidence="1">
    <location>
        <begin position="83"/>
        <end position="102"/>
    </location>
</feature>
<dbReference type="AlphaFoldDB" id="A0A2Z4Y6L2"/>
<name>A0A2Z4Y6L2_SUMC1</name>
<dbReference type="Proteomes" id="UP000262583">
    <property type="component" value="Chromosome"/>
</dbReference>
<organism evidence="2 3">
    <name type="scientific">Sumerlaea chitinivorans</name>
    <dbReference type="NCBI Taxonomy" id="2250252"/>
    <lineage>
        <taxon>Bacteria</taxon>
        <taxon>Candidatus Sumerlaeota</taxon>
        <taxon>Candidatus Sumerlaeia</taxon>
        <taxon>Candidatus Sumerlaeales</taxon>
        <taxon>Candidatus Sumerlaeaceae</taxon>
        <taxon>Candidatus Sumerlaea</taxon>
    </lineage>
</organism>
<accession>A0A2Z4Y6L2</accession>
<protein>
    <submittedName>
        <fullName evidence="2">Uncharacterized protein</fullName>
    </submittedName>
</protein>
<keyword evidence="1" id="KW-0472">Membrane</keyword>
<evidence type="ECO:0000256" key="1">
    <source>
        <dbReference type="SAM" id="Phobius"/>
    </source>
</evidence>
<evidence type="ECO:0000313" key="3">
    <source>
        <dbReference type="Proteomes" id="UP000262583"/>
    </source>
</evidence>
<sequence length="115" mass="13299">MPTWLLVRRVDNQAIYGRLSHWFPSAPSFLTSRKAATRPITHFIHAKVWALSRWLLRGRDARPFSAGRMCTCPFSLLRTGSGAFVVLVDGLWSTLAMLGRYLRRRMQFRHPPEIC</sequence>
<dbReference type="EMBL" id="CP030759">
    <property type="protein sequence ID" value="AXA36867.1"/>
    <property type="molecule type" value="Genomic_DNA"/>
</dbReference>